<dbReference type="Proteomes" id="UP001325680">
    <property type="component" value="Chromosome"/>
</dbReference>
<comment type="catalytic activity">
    <reaction evidence="2">
        <text>2,5-diamino-6-hydroxy-4-(5-phosphoribosylamino)-pyrimidine + H2O = 2,5,6-triamino-4-hydroxypyrimidine + D-ribose 5-phosphate</text>
        <dbReference type="Rhea" id="RHEA:23436"/>
        <dbReference type="ChEBI" id="CHEBI:15377"/>
        <dbReference type="ChEBI" id="CHEBI:58614"/>
        <dbReference type="ChEBI" id="CHEBI:78346"/>
        <dbReference type="ChEBI" id="CHEBI:137796"/>
    </reaction>
</comment>
<dbReference type="InterPro" id="IPR012816">
    <property type="entry name" value="NADAR"/>
</dbReference>
<proteinExistence type="predicted"/>
<dbReference type="RefSeq" id="WP_211316393.1">
    <property type="nucleotide sequence ID" value="NZ_CP139960.1"/>
</dbReference>
<name>A0ABZ0W2E6_9BACT</name>
<dbReference type="InterPro" id="IPR037238">
    <property type="entry name" value="YbiA-like_sf"/>
</dbReference>
<dbReference type="EMBL" id="CP139960">
    <property type="protein sequence ID" value="WQD36808.1"/>
    <property type="molecule type" value="Genomic_DNA"/>
</dbReference>
<feature type="domain" description="NADAR" evidence="3">
    <location>
        <begin position="1"/>
        <end position="120"/>
    </location>
</feature>
<evidence type="ECO:0000256" key="2">
    <source>
        <dbReference type="ARBA" id="ARBA00000751"/>
    </source>
</evidence>
<dbReference type="NCBIfam" id="TIGR02464">
    <property type="entry name" value="ribofla_fusion"/>
    <property type="match status" value="1"/>
</dbReference>
<dbReference type="Pfam" id="PF08719">
    <property type="entry name" value="NADAR"/>
    <property type="match status" value="1"/>
</dbReference>
<reference evidence="4 5" key="1">
    <citation type="submission" date="2023-12" db="EMBL/GenBank/DDBJ databases">
        <title>Genome sequencing and assembly of bacterial species from a model synthetic community.</title>
        <authorList>
            <person name="Hogle S.L."/>
        </authorList>
    </citation>
    <scope>NUCLEOTIDE SEQUENCE [LARGE SCALE GENOMIC DNA]</scope>
    <source>
        <strain evidence="4 5">HAMBI_3031</strain>
    </source>
</reference>
<dbReference type="CDD" id="cd15457">
    <property type="entry name" value="NADAR"/>
    <property type="match status" value="1"/>
</dbReference>
<accession>A0ABZ0W2E6</accession>
<evidence type="ECO:0000259" key="3">
    <source>
        <dbReference type="Pfam" id="PF08719"/>
    </source>
</evidence>
<evidence type="ECO:0000313" key="4">
    <source>
        <dbReference type="EMBL" id="WQD36808.1"/>
    </source>
</evidence>
<comment type="catalytic activity">
    <reaction evidence="1">
        <text>5-amino-6-(5-phospho-D-ribosylamino)uracil + H2O = 5,6-diaminouracil + D-ribose 5-phosphate</text>
        <dbReference type="Rhea" id="RHEA:55020"/>
        <dbReference type="ChEBI" id="CHEBI:15377"/>
        <dbReference type="ChEBI" id="CHEBI:46252"/>
        <dbReference type="ChEBI" id="CHEBI:58453"/>
        <dbReference type="ChEBI" id="CHEBI:78346"/>
    </reaction>
</comment>
<sequence>MMAQKTVLFANGDLFNKIIDSHTPAEAKALGRQIIGFDELIWNDHKYNIVTTGNIHKFNQHPQLAAYLANTGDSILVEASPVDRIWGIGLAQDDPYIDNIYAWQGQNLLGFALMEVRDFLKDFGTFQPLENASEPP</sequence>
<organism evidence="4 5">
    <name type="scientific">Niabella yanshanensis</name>
    <dbReference type="NCBI Taxonomy" id="577386"/>
    <lineage>
        <taxon>Bacteria</taxon>
        <taxon>Pseudomonadati</taxon>
        <taxon>Bacteroidota</taxon>
        <taxon>Chitinophagia</taxon>
        <taxon>Chitinophagales</taxon>
        <taxon>Chitinophagaceae</taxon>
        <taxon>Niabella</taxon>
    </lineage>
</organism>
<evidence type="ECO:0000256" key="1">
    <source>
        <dbReference type="ARBA" id="ARBA00000022"/>
    </source>
</evidence>
<evidence type="ECO:0000313" key="5">
    <source>
        <dbReference type="Proteomes" id="UP001325680"/>
    </source>
</evidence>
<gene>
    <name evidence="4" type="ORF">U0035_14140</name>
</gene>
<dbReference type="SUPFAM" id="SSF143990">
    <property type="entry name" value="YbiA-like"/>
    <property type="match status" value="1"/>
</dbReference>
<dbReference type="Gene3D" id="1.10.357.40">
    <property type="entry name" value="YbiA-like"/>
    <property type="match status" value="1"/>
</dbReference>
<protein>
    <submittedName>
        <fullName evidence="4">NADAR family protein</fullName>
    </submittedName>
</protein>
<keyword evidence="5" id="KW-1185">Reference proteome</keyword>